<organism evidence="2 3">
    <name type="scientific">Nitrospira lenta</name>
    <dbReference type="NCBI Taxonomy" id="1436998"/>
    <lineage>
        <taxon>Bacteria</taxon>
        <taxon>Pseudomonadati</taxon>
        <taxon>Nitrospirota</taxon>
        <taxon>Nitrospiria</taxon>
        <taxon>Nitrospirales</taxon>
        <taxon>Nitrospiraceae</taxon>
        <taxon>Nitrospira</taxon>
    </lineage>
</organism>
<dbReference type="Proteomes" id="UP000248168">
    <property type="component" value="Unassembled WGS sequence"/>
</dbReference>
<evidence type="ECO:0000256" key="1">
    <source>
        <dbReference type="SAM" id="SignalP"/>
    </source>
</evidence>
<sequence length="268" mass="30605">MRQTQLGLTLIFLLVMSCIAWAGKAGMGAQASALNDMQQEIVNILSRLKFQLADQSKFCRQFLADFRTQNKINYVKPIVVANDYSDAAFDTYKQKCPKLEFRKRVLLHPKIADDVKSLPAEEMEKYGDVYVGTTNFKLYKVDINNNPSDGDEFIFYHEKFLHVSSGGQEALQEPGKDDYDNRGAYLVINFHDCRVSDGLEVDGLRQFSTVPDYSDIINYKGRNYIFDLYPAGGADTYSLDIWEYNKKRTRMGAICIIHPTVSKSHDEK</sequence>
<protein>
    <submittedName>
        <fullName evidence="2">Uncharacterized protein</fullName>
    </submittedName>
</protein>
<evidence type="ECO:0000313" key="3">
    <source>
        <dbReference type="Proteomes" id="UP000248168"/>
    </source>
</evidence>
<evidence type="ECO:0000313" key="2">
    <source>
        <dbReference type="EMBL" id="SPP63010.1"/>
    </source>
</evidence>
<name>A0A330KZV9_9BACT</name>
<gene>
    <name evidence="2" type="ORF">NITLEN_10096</name>
</gene>
<dbReference type="EMBL" id="OUNR01000001">
    <property type="protein sequence ID" value="SPP63010.1"/>
    <property type="molecule type" value="Genomic_DNA"/>
</dbReference>
<dbReference type="PROSITE" id="PS51257">
    <property type="entry name" value="PROKAR_LIPOPROTEIN"/>
    <property type="match status" value="1"/>
</dbReference>
<dbReference type="InParanoid" id="A0A330KZV9"/>
<dbReference type="OrthoDB" id="2111650at2"/>
<feature type="signal peptide" evidence="1">
    <location>
        <begin position="1"/>
        <end position="22"/>
    </location>
</feature>
<accession>A0A330KZV9</accession>
<dbReference type="RefSeq" id="WP_121987622.1">
    <property type="nucleotide sequence ID" value="NZ_OUNR01000001.1"/>
</dbReference>
<keyword evidence="1" id="KW-0732">Signal</keyword>
<dbReference type="AlphaFoldDB" id="A0A330KZV9"/>
<proteinExistence type="predicted"/>
<keyword evidence="3" id="KW-1185">Reference proteome</keyword>
<feature type="chain" id="PRO_5016434471" evidence="1">
    <location>
        <begin position="23"/>
        <end position="268"/>
    </location>
</feature>
<reference evidence="3" key="1">
    <citation type="submission" date="2018-04" db="EMBL/GenBank/DDBJ databases">
        <authorList>
            <person name="Lucker S."/>
            <person name="Sakoula D."/>
        </authorList>
    </citation>
    <scope>NUCLEOTIDE SEQUENCE [LARGE SCALE GENOMIC DNA]</scope>
</reference>